<feature type="transmembrane region" description="Helical" evidence="1">
    <location>
        <begin position="213"/>
        <end position="238"/>
    </location>
</feature>
<dbReference type="GO" id="GO:0017154">
    <property type="term" value="F:semaphorin receptor activity"/>
    <property type="evidence" value="ECO:0007669"/>
    <property type="project" value="InterPro"/>
</dbReference>
<comment type="caution">
    <text evidence="4">The sequence shown here is derived from an EMBL/GenBank/DDBJ whole genome shotgun (WGS) entry which is preliminary data.</text>
</comment>
<dbReference type="GO" id="GO:0005886">
    <property type="term" value="C:plasma membrane"/>
    <property type="evidence" value="ECO:0007669"/>
    <property type="project" value="TreeGrafter"/>
</dbReference>
<dbReference type="PANTHER" id="PTHR22625">
    <property type="entry name" value="PLEXIN"/>
    <property type="match status" value="1"/>
</dbReference>
<gene>
    <name evidence="4" type="ORF">DPMN_017308</name>
</gene>
<evidence type="ECO:0000259" key="2">
    <source>
        <dbReference type="Pfam" id="PF01833"/>
    </source>
</evidence>
<dbReference type="PANTHER" id="PTHR22625:SF70">
    <property type="entry name" value="PLEXIN A, ISOFORM A"/>
    <property type="match status" value="1"/>
</dbReference>
<keyword evidence="1" id="KW-0472">Membrane</keyword>
<sequence>MCASGGRQLTVTGTHLLAVRQPMIVGYWNNGTNEYTVGIANCTRPTFLNISSLNGTLLCPSPPLNQIVYQSNSRTTRSLKPENEISLGFIMDGVVLNLPPAIGRILYYPDPTLKPFGVQKANDTLEIKGENLMYAATKEDVEVIIGCIPCNVTDMDHAYIRCNLPSLRPLCGKQENFTIQVLVKIGFLERVVGHIEYPVIEPIQTHEHSNYTMAVYIGGAVAGFVLFCLVFLLVVYVLRFKRLRQMRKQDRQSYEYKMDKMEGKFRNQCREEFAALQTAMDDLTSDLEGGSVLFRDYSEYACRTLLTAERSRCLLAPTTNLTEKVEKEMEQLRNLFRSRQFLLLFIRTLEKQNSFTIQDSCDDTLSNKWGGPLAQLVYWELHIDQLGTPSPTSGKDTLSNSWEGHLAQLSGLHLPQLVGRTPCPTYGKDTLPKLWAEHIAQLDWWEGHFVQLVGRPKTPCPTSGEDTLPNYWDRHIAQLVGITPCPTSGDDTLPNELEGNLAQLERHLAQLVGSTPSLTSGKDTFPNKFERQLAQLVGLTPSRTKGMISCPISREEHLVQLMKRTPYPTSGKDTSLNLWQEGHFSCKSDVATYLMVINHDNMEYITGILTSLLNDLIDKNVSSNTPKLLLRKSESIGEKLLTHWLSIGLYHYLKEQTGSELFNLYKAIKIQVEKGPVDYITACAKYTLSEDRLFTDTDTEDPKQLRLEVTHFDYLENKQKQVEVTVLDCDTITQAKSKMLEILYKNVGYSMRPPLHDEDQSSVKESGFWRRINTMRHFRVHDGANASLYFNREDLISSVTRKSGVMKNS</sequence>
<reference evidence="4" key="1">
    <citation type="journal article" date="2019" name="bioRxiv">
        <title>The Genome of the Zebra Mussel, Dreissena polymorpha: A Resource for Invasive Species Research.</title>
        <authorList>
            <person name="McCartney M.A."/>
            <person name="Auch B."/>
            <person name="Kono T."/>
            <person name="Mallez S."/>
            <person name="Zhang Y."/>
            <person name="Obille A."/>
            <person name="Becker A."/>
            <person name="Abrahante J.E."/>
            <person name="Garbe J."/>
            <person name="Badalamenti J.P."/>
            <person name="Herman A."/>
            <person name="Mangelson H."/>
            <person name="Liachko I."/>
            <person name="Sullivan S."/>
            <person name="Sone E.D."/>
            <person name="Koren S."/>
            <person name="Silverstein K.A.T."/>
            <person name="Beckman K.B."/>
            <person name="Gohl D.M."/>
        </authorList>
    </citation>
    <scope>NUCLEOTIDE SEQUENCE</scope>
    <source>
        <strain evidence="4">Duluth1</strain>
        <tissue evidence="4">Whole animal</tissue>
    </source>
</reference>
<feature type="domain" description="Plexin cytoplasmic RasGAP" evidence="3">
    <location>
        <begin position="587"/>
        <end position="713"/>
    </location>
</feature>
<feature type="domain" description="IPT/TIG" evidence="2">
    <location>
        <begin position="117"/>
        <end position="184"/>
    </location>
</feature>
<name>A0A9D4NCY1_DREPO</name>
<evidence type="ECO:0000313" key="5">
    <source>
        <dbReference type="Proteomes" id="UP000828390"/>
    </source>
</evidence>
<dbReference type="Proteomes" id="UP000828390">
    <property type="component" value="Unassembled WGS sequence"/>
</dbReference>
<dbReference type="InterPro" id="IPR031148">
    <property type="entry name" value="Plexin"/>
</dbReference>
<dbReference type="InterPro" id="IPR013548">
    <property type="entry name" value="Plexin_cytoplasmic_RasGAP_dom"/>
</dbReference>
<dbReference type="GO" id="GO:0002116">
    <property type="term" value="C:semaphorin receptor complex"/>
    <property type="evidence" value="ECO:0007669"/>
    <property type="project" value="TreeGrafter"/>
</dbReference>
<dbReference type="SUPFAM" id="SSF48350">
    <property type="entry name" value="GTPase activation domain, GAP"/>
    <property type="match status" value="1"/>
</dbReference>
<evidence type="ECO:0000259" key="3">
    <source>
        <dbReference type="Pfam" id="PF08337"/>
    </source>
</evidence>
<proteinExistence type="predicted"/>
<dbReference type="Pfam" id="PF01833">
    <property type="entry name" value="TIG"/>
    <property type="match status" value="1"/>
</dbReference>
<feature type="domain" description="Plexin cytoplasmic RasGAP" evidence="3">
    <location>
        <begin position="294"/>
        <end position="361"/>
    </location>
</feature>
<keyword evidence="1" id="KW-0812">Transmembrane</keyword>
<organism evidence="4 5">
    <name type="scientific">Dreissena polymorpha</name>
    <name type="common">Zebra mussel</name>
    <name type="synonym">Mytilus polymorpha</name>
    <dbReference type="NCBI Taxonomy" id="45954"/>
    <lineage>
        <taxon>Eukaryota</taxon>
        <taxon>Metazoa</taxon>
        <taxon>Spiralia</taxon>
        <taxon>Lophotrochozoa</taxon>
        <taxon>Mollusca</taxon>
        <taxon>Bivalvia</taxon>
        <taxon>Autobranchia</taxon>
        <taxon>Heteroconchia</taxon>
        <taxon>Euheterodonta</taxon>
        <taxon>Imparidentia</taxon>
        <taxon>Neoheterodontei</taxon>
        <taxon>Myida</taxon>
        <taxon>Dreissenoidea</taxon>
        <taxon>Dreissenidae</taxon>
        <taxon>Dreissena</taxon>
    </lineage>
</organism>
<dbReference type="InterPro" id="IPR002909">
    <property type="entry name" value="IPT_dom"/>
</dbReference>
<dbReference type="InterPro" id="IPR008936">
    <property type="entry name" value="Rho_GTPase_activation_prot"/>
</dbReference>
<dbReference type="GO" id="GO:0030334">
    <property type="term" value="P:regulation of cell migration"/>
    <property type="evidence" value="ECO:0007669"/>
    <property type="project" value="TreeGrafter"/>
</dbReference>
<evidence type="ECO:0000256" key="1">
    <source>
        <dbReference type="SAM" id="Phobius"/>
    </source>
</evidence>
<accession>A0A9D4NCY1</accession>
<dbReference type="Gene3D" id="1.10.506.10">
    <property type="entry name" value="GTPase Activation - p120gap, domain 1"/>
    <property type="match status" value="2"/>
</dbReference>
<evidence type="ECO:0000313" key="4">
    <source>
        <dbReference type="EMBL" id="KAH3893165.1"/>
    </source>
</evidence>
<reference evidence="4" key="2">
    <citation type="submission" date="2020-11" db="EMBL/GenBank/DDBJ databases">
        <authorList>
            <person name="McCartney M.A."/>
            <person name="Auch B."/>
            <person name="Kono T."/>
            <person name="Mallez S."/>
            <person name="Becker A."/>
            <person name="Gohl D.M."/>
            <person name="Silverstein K.A.T."/>
            <person name="Koren S."/>
            <person name="Bechman K.B."/>
            <person name="Herman A."/>
            <person name="Abrahante J.E."/>
            <person name="Garbe J."/>
        </authorList>
    </citation>
    <scope>NUCLEOTIDE SEQUENCE</scope>
    <source>
        <strain evidence="4">Duluth1</strain>
        <tissue evidence="4">Whole animal</tissue>
    </source>
</reference>
<keyword evidence="5" id="KW-1185">Reference proteome</keyword>
<keyword evidence="1" id="KW-1133">Transmembrane helix</keyword>
<dbReference type="EMBL" id="JAIWYP010000001">
    <property type="protein sequence ID" value="KAH3893165.1"/>
    <property type="molecule type" value="Genomic_DNA"/>
</dbReference>
<dbReference type="Pfam" id="PF08337">
    <property type="entry name" value="Plexin_cytopl"/>
    <property type="match status" value="2"/>
</dbReference>
<dbReference type="AlphaFoldDB" id="A0A9D4NCY1"/>
<protein>
    <submittedName>
        <fullName evidence="4">Uncharacterized protein</fullName>
    </submittedName>
</protein>